<dbReference type="AlphaFoldDB" id="B4CWJ6"/>
<dbReference type="InParanoid" id="B4CWJ6"/>
<sequence length="82" mass="8972">MNVHAHPLERTGFLRISGGIHSDEQALALKAALEDLPGVYGTAVTRDAVVLRLDPELAHDQQLYEAVKLMGFHASDFFLAES</sequence>
<evidence type="ECO:0000313" key="1">
    <source>
        <dbReference type="EMBL" id="EDY21788.1"/>
    </source>
</evidence>
<evidence type="ECO:0008006" key="3">
    <source>
        <dbReference type="Google" id="ProtNLM"/>
    </source>
</evidence>
<dbReference type="EMBL" id="ABVL01000002">
    <property type="protein sequence ID" value="EDY21788.1"/>
    <property type="molecule type" value="Genomic_DNA"/>
</dbReference>
<dbReference type="STRING" id="497964.CfE428DRAFT_1034"/>
<keyword evidence="2" id="KW-1185">Reference proteome</keyword>
<gene>
    <name evidence="1" type="ORF">CfE428DRAFT_1034</name>
</gene>
<protein>
    <recommendedName>
        <fullName evidence="3">HMA domain-containing protein</fullName>
    </recommendedName>
</protein>
<dbReference type="Proteomes" id="UP000005824">
    <property type="component" value="Unassembled WGS sequence"/>
</dbReference>
<proteinExistence type="predicted"/>
<organism evidence="1 2">
    <name type="scientific">Chthoniobacter flavus Ellin428</name>
    <dbReference type="NCBI Taxonomy" id="497964"/>
    <lineage>
        <taxon>Bacteria</taxon>
        <taxon>Pseudomonadati</taxon>
        <taxon>Verrucomicrobiota</taxon>
        <taxon>Spartobacteria</taxon>
        <taxon>Chthoniobacterales</taxon>
        <taxon>Chthoniobacteraceae</taxon>
        <taxon>Chthoniobacter</taxon>
    </lineage>
</organism>
<reference evidence="1 2" key="1">
    <citation type="journal article" date="2011" name="J. Bacteriol.">
        <title>Genome sequence of Chthoniobacter flavus Ellin428, an aerobic heterotrophic soil bacterium.</title>
        <authorList>
            <person name="Kant R."/>
            <person name="van Passel M.W."/>
            <person name="Palva A."/>
            <person name="Lucas S."/>
            <person name="Lapidus A."/>
            <person name="Glavina Del Rio T."/>
            <person name="Dalin E."/>
            <person name="Tice H."/>
            <person name="Bruce D."/>
            <person name="Goodwin L."/>
            <person name="Pitluck S."/>
            <person name="Larimer F.W."/>
            <person name="Land M.L."/>
            <person name="Hauser L."/>
            <person name="Sangwan P."/>
            <person name="de Vos W.M."/>
            <person name="Janssen P.H."/>
            <person name="Smidt H."/>
        </authorList>
    </citation>
    <scope>NUCLEOTIDE SEQUENCE [LARGE SCALE GENOMIC DNA]</scope>
    <source>
        <strain evidence="1 2">Ellin428</strain>
    </source>
</reference>
<accession>B4CWJ6</accession>
<evidence type="ECO:0000313" key="2">
    <source>
        <dbReference type="Proteomes" id="UP000005824"/>
    </source>
</evidence>
<dbReference type="RefSeq" id="WP_006978360.1">
    <property type="nucleotide sequence ID" value="NZ_ABVL01000002.1"/>
</dbReference>
<comment type="caution">
    <text evidence="1">The sequence shown here is derived from an EMBL/GenBank/DDBJ whole genome shotgun (WGS) entry which is preliminary data.</text>
</comment>
<name>B4CWJ6_9BACT</name>